<dbReference type="Pfam" id="PF08719">
    <property type="entry name" value="NADAR"/>
    <property type="match status" value="1"/>
</dbReference>
<dbReference type="OrthoDB" id="206452at2759"/>
<name>A0A812GFN5_9DINO</name>
<accession>A0A812GFN5</accession>
<gene>
    <name evidence="2" type="primary">ybiA</name>
    <name evidence="2" type="ORF">SNAT2548_LOCUS272</name>
</gene>
<sequence length="230" mass="25241">MDTFDADALTLCTAAPAALEQPMYYLSPAQALLVEESEILKDAVAAAGGLQDRADGKLGCYVPHRVVAAALRLPPGGINMAEAKYGAYLWCTEFENVHSTWVFEEPGLHYDGLRFNGPEQLFQLHKFGPKGSKAFRDMAPAFAEASANKAFSMGRGASLPPDWEDMKEAVMREVLRAKFEHAGLRQLLKSTHPHPLVSVKPDAYWGTGLDGTGRNRLGALLEELRQELLR</sequence>
<proteinExistence type="predicted"/>
<dbReference type="InterPro" id="IPR037238">
    <property type="entry name" value="YbiA-like_sf"/>
</dbReference>
<dbReference type="EMBL" id="CAJNDS010000010">
    <property type="protein sequence ID" value="CAE6915773.1"/>
    <property type="molecule type" value="Genomic_DNA"/>
</dbReference>
<evidence type="ECO:0000313" key="3">
    <source>
        <dbReference type="Proteomes" id="UP000604046"/>
    </source>
</evidence>
<protein>
    <submittedName>
        <fullName evidence="2">YbiA protein</fullName>
    </submittedName>
</protein>
<dbReference type="AlphaFoldDB" id="A0A812GFN5"/>
<dbReference type="CDD" id="cd15457">
    <property type="entry name" value="NADAR"/>
    <property type="match status" value="1"/>
</dbReference>
<dbReference type="Proteomes" id="UP000604046">
    <property type="component" value="Unassembled WGS sequence"/>
</dbReference>
<evidence type="ECO:0000259" key="1">
    <source>
        <dbReference type="Pfam" id="PF08719"/>
    </source>
</evidence>
<comment type="caution">
    <text evidence="2">The sequence shown here is derived from an EMBL/GenBank/DDBJ whole genome shotgun (WGS) entry which is preliminary data.</text>
</comment>
<dbReference type="SUPFAM" id="SSF143990">
    <property type="entry name" value="YbiA-like"/>
    <property type="match status" value="1"/>
</dbReference>
<dbReference type="InterPro" id="IPR012816">
    <property type="entry name" value="NADAR"/>
</dbReference>
<reference evidence="2" key="1">
    <citation type="submission" date="2021-02" db="EMBL/GenBank/DDBJ databases">
        <authorList>
            <person name="Dougan E. K."/>
            <person name="Rhodes N."/>
            <person name="Thang M."/>
            <person name="Chan C."/>
        </authorList>
    </citation>
    <scope>NUCLEOTIDE SEQUENCE</scope>
</reference>
<evidence type="ECO:0000313" key="2">
    <source>
        <dbReference type="EMBL" id="CAE6915773.1"/>
    </source>
</evidence>
<keyword evidence="3" id="KW-1185">Reference proteome</keyword>
<feature type="domain" description="NADAR" evidence="1">
    <location>
        <begin position="99"/>
        <end position="228"/>
    </location>
</feature>
<dbReference type="Gene3D" id="1.10.357.40">
    <property type="entry name" value="YbiA-like"/>
    <property type="match status" value="1"/>
</dbReference>
<organism evidence="2 3">
    <name type="scientific">Symbiodinium natans</name>
    <dbReference type="NCBI Taxonomy" id="878477"/>
    <lineage>
        <taxon>Eukaryota</taxon>
        <taxon>Sar</taxon>
        <taxon>Alveolata</taxon>
        <taxon>Dinophyceae</taxon>
        <taxon>Suessiales</taxon>
        <taxon>Symbiodiniaceae</taxon>
        <taxon>Symbiodinium</taxon>
    </lineage>
</organism>